<reference evidence="1" key="1">
    <citation type="submission" date="2022-04" db="EMBL/GenBank/DDBJ databases">
        <title>Carnegiea gigantea Genome sequencing and assembly v2.</title>
        <authorList>
            <person name="Copetti D."/>
            <person name="Sanderson M.J."/>
            <person name="Burquez A."/>
            <person name="Wojciechowski M.F."/>
        </authorList>
    </citation>
    <scope>NUCLEOTIDE SEQUENCE</scope>
    <source>
        <strain evidence="1">SGP5-SGP5p</strain>
        <tissue evidence="1">Aerial part</tissue>
    </source>
</reference>
<protein>
    <submittedName>
        <fullName evidence="1">Uncharacterized protein</fullName>
    </submittedName>
</protein>
<comment type="caution">
    <text evidence="1">The sequence shown here is derived from an EMBL/GenBank/DDBJ whole genome shotgun (WGS) entry which is preliminary data.</text>
</comment>
<evidence type="ECO:0000313" key="2">
    <source>
        <dbReference type="Proteomes" id="UP001153076"/>
    </source>
</evidence>
<keyword evidence="2" id="KW-1185">Reference proteome</keyword>
<sequence length="152" mass="17213">MGLKVEKVIPTVEQEWEEDVNVKKYLRGEGPNLEVLQDKKLKGQLTVKEALNRRSAKAAADVEKWLLPSEPGILETDGIEKTWRIKQVDIVPEVDILSLKKQYDMVLPGPSLSSPLCIHLVSITHSATSALNKRKGMKYAASAYRLRYNEHY</sequence>
<organism evidence="1 2">
    <name type="scientific">Carnegiea gigantea</name>
    <dbReference type="NCBI Taxonomy" id="171969"/>
    <lineage>
        <taxon>Eukaryota</taxon>
        <taxon>Viridiplantae</taxon>
        <taxon>Streptophyta</taxon>
        <taxon>Embryophyta</taxon>
        <taxon>Tracheophyta</taxon>
        <taxon>Spermatophyta</taxon>
        <taxon>Magnoliopsida</taxon>
        <taxon>eudicotyledons</taxon>
        <taxon>Gunneridae</taxon>
        <taxon>Pentapetalae</taxon>
        <taxon>Caryophyllales</taxon>
        <taxon>Cactineae</taxon>
        <taxon>Cactaceae</taxon>
        <taxon>Cactoideae</taxon>
        <taxon>Echinocereeae</taxon>
        <taxon>Carnegiea</taxon>
    </lineage>
</organism>
<dbReference type="EMBL" id="JAKOGI010000183">
    <property type="protein sequence ID" value="KAJ8440821.1"/>
    <property type="molecule type" value="Genomic_DNA"/>
</dbReference>
<proteinExistence type="predicted"/>
<dbReference type="Proteomes" id="UP001153076">
    <property type="component" value="Unassembled WGS sequence"/>
</dbReference>
<dbReference type="PANTHER" id="PTHR14085:SF3">
    <property type="entry name" value="WD REPEAT-CONTAINING PROTEIN 46"/>
    <property type="match status" value="1"/>
</dbReference>
<dbReference type="PANTHER" id="PTHR14085">
    <property type="entry name" value="WD-REPEAT PROTEIN BING4"/>
    <property type="match status" value="1"/>
</dbReference>
<gene>
    <name evidence="1" type="ORF">Cgig2_000709</name>
</gene>
<dbReference type="AlphaFoldDB" id="A0A9Q1QGN0"/>
<name>A0A9Q1QGN0_9CARY</name>
<dbReference type="GO" id="GO:0030686">
    <property type="term" value="C:90S preribosome"/>
    <property type="evidence" value="ECO:0007669"/>
    <property type="project" value="TreeGrafter"/>
</dbReference>
<dbReference type="GO" id="GO:0000462">
    <property type="term" value="P:maturation of SSU-rRNA from tricistronic rRNA transcript (SSU-rRNA, 5.8S rRNA, LSU-rRNA)"/>
    <property type="evidence" value="ECO:0007669"/>
    <property type="project" value="TreeGrafter"/>
</dbReference>
<dbReference type="InterPro" id="IPR040315">
    <property type="entry name" value="WDR46/Utp7"/>
</dbReference>
<evidence type="ECO:0000313" key="1">
    <source>
        <dbReference type="EMBL" id="KAJ8440821.1"/>
    </source>
</evidence>
<dbReference type="GO" id="GO:0032040">
    <property type="term" value="C:small-subunit processome"/>
    <property type="evidence" value="ECO:0007669"/>
    <property type="project" value="TreeGrafter"/>
</dbReference>
<dbReference type="OrthoDB" id="10251154at2759"/>
<accession>A0A9Q1QGN0</accession>